<feature type="transmembrane region" description="Helical" evidence="1">
    <location>
        <begin position="6"/>
        <end position="25"/>
    </location>
</feature>
<evidence type="ECO:0000313" key="3">
    <source>
        <dbReference type="Proteomes" id="UP001529343"/>
    </source>
</evidence>
<proteinExistence type="predicted"/>
<organism evidence="2 3">
    <name type="scientific">Limosilactobacillus pontis</name>
    <dbReference type="NCBI Taxonomy" id="35787"/>
    <lineage>
        <taxon>Bacteria</taxon>
        <taxon>Bacillati</taxon>
        <taxon>Bacillota</taxon>
        <taxon>Bacilli</taxon>
        <taxon>Lactobacillales</taxon>
        <taxon>Lactobacillaceae</taxon>
        <taxon>Limosilactobacillus</taxon>
    </lineage>
</organism>
<dbReference type="RefSeq" id="WP_289586555.1">
    <property type="nucleotide sequence ID" value="NZ_JAUDDW010000042.1"/>
</dbReference>
<evidence type="ECO:0008006" key="4">
    <source>
        <dbReference type="Google" id="ProtNLM"/>
    </source>
</evidence>
<reference evidence="3" key="1">
    <citation type="submission" date="2023-06" db="EMBL/GenBank/DDBJ databases">
        <title>Identification and characterization of horizontal gene transfer across gut microbiota members of farm animals based on homology search.</title>
        <authorList>
            <person name="Zeman M."/>
            <person name="Kubasova T."/>
            <person name="Jahodarova E."/>
            <person name="Nykrynova M."/>
            <person name="Rychlik I."/>
        </authorList>
    </citation>
    <scope>NUCLEOTIDE SEQUENCE [LARGE SCALE GENOMIC DNA]</scope>
    <source>
        <strain evidence="3">161_Gplus</strain>
    </source>
</reference>
<keyword evidence="1" id="KW-0472">Membrane</keyword>
<keyword evidence="3" id="KW-1185">Reference proteome</keyword>
<dbReference type="Proteomes" id="UP001529343">
    <property type="component" value="Unassembled WGS sequence"/>
</dbReference>
<evidence type="ECO:0000256" key="1">
    <source>
        <dbReference type="SAM" id="Phobius"/>
    </source>
</evidence>
<dbReference type="EMBL" id="JAUDDW010000042">
    <property type="protein sequence ID" value="MDM8267180.1"/>
    <property type="molecule type" value="Genomic_DNA"/>
</dbReference>
<comment type="caution">
    <text evidence="2">The sequence shown here is derived from an EMBL/GenBank/DDBJ whole genome shotgun (WGS) entry which is preliminary data.</text>
</comment>
<gene>
    <name evidence="2" type="ORF">QUW44_08510</name>
</gene>
<protein>
    <recommendedName>
        <fullName evidence="4">DUF3397 domain-containing protein</fullName>
    </recommendedName>
</protein>
<keyword evidence="1" id="KW-1133">Transmembrane helix</keyword>
<feature type="transmembrane region" description="Helical" evidence="1">
    <location>
        <begin position="37"/>
        <end position="57"/>
    </location>
</feature>
<name>A0ABT7UZQ2_9LACO</name>
<accession>A0ABT7UZQ2</accession>
<feature type="transmembrane region" description="Helical" evidence="1">
    <location>
        <begin position="92"/>
        <end position="111"/>
    </location>
</feature>
<sequence>MLVDYHRIIMQLVIVLLLWALTRLVRRINPGARVRRVCRYIWVFVFWIMSFINLGMYWAAYPIALWMVLALGLIFIQLIHNHEFIYRRYWPVFWNWSLLYAGIVFIASLFSGNLPLV</sequence>
<feature type="transmembrane region" description="Helical" evidence="1">
    <location>
        <begin position="63"/>
        <end position="80"/>
    </location>
</feature>
<evidence type="ECO:0000313" key="2">
    <source>
        <dbReference type="EMBL" id="MDM8267180.1"/>
    </source>
</evidence>
<reference evidence="2 3" key="2">
    <citation type="submission" date="2023-06" db="EMBL/GenBank/DDBJ databases">
        <authorList>
            <person name="Zeman M."/>
            <person name="Kubasova T."/>
            <person name="Jahodarova E."/>
            <person name="Nykrynova M."/>
            <person name="Rychlik I."/>
        </authorList>
    </citation>
    <scope>NUCLEOTIDE SEQUENCE [LARGE SCALE GENOMIC DNA]</scope>
    <source>
        <strain evidence="2 3">161_Gplus</strain>
    </source>
</reference>
<keyword evidence="1" id="KW-0812">Transmembrane</keyword>